<protein>
    <submittedName>
        <fullName evidence="1">Uncharacterized protein</fullName>
    </submittedName>
</protein>
<accession>A0A7R9HCC7</accession>
<name>A0A7R9HCC7_TIMPO</name>
<dbReference type="PANTHER" id="PTHR43615:SF1">
    <property type="entry name" value="PPDK_N DOMAIN-CONTAINING PROTEIN"/>
    <property type="match status" value="1"/>
</dbReference>
<dbReference type="AlphaFoldDB" id="A0A7R9HCC7"/>
<evidence type="ECO:0000313" key="1">
    <source>
        <dbReference type="EMBL" id="CAD7415796.1"/>
    </source>
</evidence>
<proteinExistence type="predicted"/>
<gene>
    <name evidence="1" type="ORF">TPSB3V08_LOCUS10578</name>
</gene>
<dbReference type="EMBL" id="OD009871">
    <property type="protein sequence ID" value="CAD7415796.1"/>
    <property type="molecule type" value="Genomic_DNA"/>
</dbReference>
<dbReference type="InterPro" id="IPR051549">
    <property type="entry name" value="PEP_Utilizing_Enz"/>
</dbReference>
<organism evidence="1">
    <name type="scientific">Timema poppense</name>
    <name type="common">Walking stick</name>
    <dbReference type="NCBI Taxonomy" id="170557"/>
    <lineage>
        <taxon>Eukaryota</taxon>
        <taxon>Metazoa</taxon>
        <taxon>Ecdysozoa</taxon>
        <taxon>Arthropoda</taxon>
        <taxon>Hexapoda</taxon>
        <taxon>Insecta</taxon>
        <taxon>Pterygota</taxon>
        <taxon>Neoptera</taxon>
        <taxon>Polyneoptera</taxon>
        <taxon>Phasmatodea</taxon>
        <taxon>Timematodea</taxon>
        <taxon>Timematoidea</taxon>
        <taxon>Timematidae</taxon>
        <taxon>Timema</taxon>
    </lineage>
</organism>
<dbReference type="PANTHER" id="PTHR43615">
    <property type="entry name" value="PHOSPHOENOLPYRUVATE SYNTHASE-RELATED"/>
    <property type="match status" value="1"/>
</dbReference>
<sequence>MFRLPVDGSSGFKSHPLDCRIRVDRDSITASLRGEEVIYLLQARPITSLDAWSDFDLLHEMDSPKTCDREVLSTANVGEVMPGATSPLSISTIVNSSNLATVKNVTGRSTTNLNIISISHNQVLLNTLLPLLMEEVDKPYTDWTPPLEGHQYADVLKQA</sequence>
<reference evidence="1" key="1">
    <citation type="submission" date="2020-11" db="EMBL/GenBank/DDBJ databases">
        <authorList>
            <person name="Tran Van P."/>
        </authorList>
    </citation>
    <scope>NUCLEOTIDE SEQUENCE</scope>
</reference>